<evidence type="ECO:0000259" key="6">
    <source>
        <dbReference type="Pfam" id="PF01494"/>
    </source>
</evidence>
<dbReference type="GO" id="GO:0004497">
    <property type="term" value="F:monooxygenase activity"/>
    <property type="evidence" value="ECO:0007669"/>
    <property type="project" value="UniProtKB-KW"/>
</dbReference>
<dbReference type="eggNOG" id="COG0654">
    <property type="taxonomic scope" value="Bacteria"/>
</dbReference>
<dbReference type="STRING" id="314256.OG2516_02064"/>
<keyword evidence="5 7" id="KW-0503">Monooxygenase</keyword>
<dbReference type="Pfam" id="PF01494">
    <property type="entry name" value="FAD_binding_3"/>
    <property type="match status" value="1"/>
</dbReference>
<dbReference type="EMBL" id="AAOT01000005">
    <property type="protein sequence ID" value="EAR52183.1"/>
    <property type="molecule type" value="Genomic_DNA"/>
</dbReference>
<keyword evidence="8" id="KW-1185">Reference proteome</keyword>
<proteinExistence type="predicted"/>
<evidence type="ECO:0000256" key="4">
    <source>
        <dbReference type="ARBA" id="ARBA00023002"/>
    </source>
</evidence>
<evidence type="ECO:0000256" key="2">
    <source>
        <dbReference type="ARBA" id="ARBA00022630"/>
    </source>
</evidence>
<evidence type="ECO:0000256" key="3">
    <source>
        <dbReference type="ARBA" id="ARBA00022827"/>
    </source>
</evidence>
<dbReference type="InterPro" id="IPR036188">
    <property type="entry name" value="FAD/NAD-bd_sf"/>
</dbReference>
<dbReference type="GO" id="GO:0071949">
    <property type="term" value="F:FAD binding"/>
    <property type="evidence" value="ECO:0007669"/>
    <property type="project" value="InterPro"/>
</dbReference>
<dbReference type="Gene3D" id="3.50.50.60">
    <property type="entry name" value="FAD/NAD(P)-binding domain"/>
    <property type="match status" value="1"/>
</dbReference>
<dbReference type="AlphaFoldDB" id="Q2CHW1"/>
<evidence type="ECO:0000313" key="7">
    <source>
        <dbReference type="EMBL" id="EAR52183.1"/>
    </source>
</evidence>
<comment type="caution">
    <text evidence="7">The sequence shown here is derived from an EMBL/GenBank/DDBJ whole genome shotgun (WGS) entry which is preliminary data.</text>
</comment>
<reference evidence="7 8" key="1">
    <citation type="journal article" date="2010" name="J. Bacteriol.">
        <title>Genome sequences of Oceanicola granulosus HTCC2516(T) and Oceanicola batsensis HTCC2597(TDelta).</title>
        <authorList>
            <person name="Thrash J.C."/>
            <person name="Cho J.C."/>
            <person name="Vergin K.L."/>
            <person name="Giovannoni S.J."/>
        </authorList>
    </citation>
    <scope>NUCLEOTIDE SEQUENCE [LARGE SCALE GENOMIC DNA]</scope>
    <source>
        <strain evidence="8">ATCC BAA-861 / DSM 15982 / KCTC 12143 / HTCC2516</strain>
    </source>
</reference>
<dbReference type="SUPFAM" id="SSF54373">
    <property type="entry name" value="FAD-linked reductases, C-terminal domain"/>
    <property type="match status" value="1"/>
</dbReference>
<keyword evidence="3" id="KW-0274">FAD</keyword>
<dbReference type="PANTHER" id="PTHR13789">
    <property type="entry name" value="MONOOXYGENASE"/>
    <property type="match status" value="1"/>
</dbReference>
<sequence>MAVIGGGIGGLAAALAFARHGAEVAVFEQAEALREVGAGIQITPNGARVLDALGLGDAVRARGLALDALLPMDGVGGRPVARFDLTGLGGPRYRAFHRADLIELLAEGCRAAGVALHLGRRVEDIAADGSFTAGTRIRPGLTVGADGLRATSRAVLNGAQAPFFTGQVAWRAVIEAEQPAEARIWMAPGRHVVSYPLPGGRLNIVAVEERAAWVEESWHRAADPAALARAFSGMAAPVRALLRRVETVHEWGLFRHPVAGSWSNGRLALLGDAAHPTLPFLAQGANLALEDAWSLAAHWARGDLAGYGPVRRPRVARAIASAERNAVNYHLRGPRRAAAHVALRTLSKVAPRAFLGRMDWLYGHDVTAG</sequence>
<accession>Q2CHW1</accession>
<protein>
    <submittedName>
        <fullName evidence="7">Putative salicylate hydroxylase (Salicylate 1-monooxygenase)</fullName>
    </submittedName>
</protein>
<dbReference type="HOGENOM" id="CLU_009665_19_5_5"/>
<dbReference type="InterPro" id="IPR002938">
    <property type="entry name" value="FAD-bd"/>
</dbReference>
<dbReference type="PRINTS" id="PR00420">
    <property type="entry name" value="RNGMNOXGNASE"/>
</dbReference>
<dbReference type="InterPro" id="IPR050493">
    <property type="entry name" value="FAD-dep_Monooxygenase_BioMet"/>
</dbReference>
<feature type="domain" description="FAD-binding" evidence="6">
    <location>
        <begin position="2"/>
        <end position="297"/>
    </location>
</feature>
<dbReference type="SUPFAM" id="SSF51905">
    <property type="entry name" value="FAD/NAD(P)-binding domain"/>
    <property type="match status" value="1"/>
</dbReference>
<dbReference type="Proteomes" id="UP000003635">
    <property type="component" value="Unassembled WGS sequence"/>
</dbReference>
<evidence type="ECO:0000256" key="5">
    <source>
        <dbReference type="ARBA" id="ARBA00023033"/>
    </source>
</evidence>
<keyword evidence="2" id="KW-0285">Flavoprotein</keyword>
<organism evidence="7 8">
    <name type="scientific">Oceanicola granulosus (strain ATCC BAA-861 / DSM 15982 / KCTC 12143 / HTCC2516)</name>
    <dbReference type="NCBI Taxonomy" id="314256"/>
    <lineage>
        <taxon>Bacteria</taxon>
        <taxon>Pseudomonadati</taxon>
        <taxon>Pseudomonadota</taxon>
        <taxon>Alphaproteobacteria</taxon>
        <taxon>Rhodobacterales</taxon>
        <taxon>Roseobacteraceae</taxon>
        <taxon>Oceanicola</taxon>
    </lineage>
</organism>
<dbReference type="RefSeq" id="WP_007253943.1">
    <property type="nucleotide sequence ID" value="NZ_CH724107.1"/>
</dbReference>
<evidence type="ECO:0000256" key="1">
    <source>
        <dbReference type="ARBA" id="ARBA00001974"/>
    </source>
</evidence>
<keyword evidence="4" id="KW-0560">Oxidoreductase</keyword>
<comment type="cofactor">
    <cofactor evidence="1">
        <name>FAD</name>
        <dbReference type="ChEBI" id="CHEBI:57692"/>
    </cofactor>
</comment>
<name>Q2CHW1_OCEGH</name>
<evidence type="ECO:0000313" key="8">
    <source>
        <dbReference type="Proteomes" id="UP000003635"/>
    </source>
</evidence>
<gene>
    <name evidence="7" type="ORF">OG2516_02064</name>
</gene>
<dbReference type="PANTHER" id="PTHR13789:SF318">
    <property type="entry name" value="GERANYLGERANYL DIPHOSPHATE REDUCTASE"/>
    <property type="match status" value="1"/>
</dbReference>